<evidence type="ECO:0000256" key="2">
    <source>
        <dbReference type="ARBA" id="ARBA00008610"/>
    </source>
</evidence>
<dbReference type="EMBL" id="JBHSDV010000001">
    <property type="protein sequence ID" value="MFC4386844.1"/>
    <property type="molecule type" value="Genomic_DNA"/>
</dbReference>
<dbReference type="PANTHER" id="PTHR34296:SF2">
    <property type="entry name" value="ABC TRANSPORTER GUANOSINE-BINDING PROTEIN NUPN"/>
    <property type="match status" value="1"/>
</dbReference>
<evidence type="ECO:0000259" key="7">
    <source>
        <dbReference type="Pfam" id="PF02608"/>
    </source>
</evidence>
<evidence type="ECO:0000313" key="9">
    <source>
        <dbReference type="Proteomes" id="UP001595880"/>
    </source>
</evidence>
<evidence type="ECO:0000256" key="5">
    <source>
        <dbReference type="ARBA" id="ARBA00023136"/>
    </source>
</evidence>
<evidence type="ECO:0000313" key="8">
    <source>
        <dbReference type="EMBL" id="MFC4386844.1"/>
    </source>
</evidence>
<evidence type="ECO:0000256" key="4">
    <source>
        <dbReference type="ARBA" id="ARBA00022729"/>
    </source>
</evidence>
<accession>A0ABV8VRL2</accession>
<keyword evidence="9" id="KW-1185">Reference proteome</keyword>
<dbReference type="PANTHER" id="PTHR34296">
    <property type="entry name" value="TRANSCRIPTIONAL ACTIVATOR PROTEIN MED"/>
    <property type="match status" value="1"/>
</dbReference>
<comment type="subcellular location">
    <subcellularLocation>
        <location evidence="1">Cell membrane</location>
        <topology evidence="1">Lipid-anchor</topology>
    </subcellularLocation>
</comment>
<dbReference type="SUPFAM" id="SSF53822">
    <property type="entry name" value="Periplasmic binding protein-like I"/>
    <property type="match status" value="1"/>
</dbReference>
<dbReference type="Gene3D" id="3.40.50.2300">
    <property type="match status" value="2"/>
</dbReference>
<reference evidence="9" key="1">
    <citation type="journal article" date="2019" name="Int. J. Syst. Evol. Microbiol.">
        <title>The Global Catalogue of Microorganisms (GCM) 10K type strain sequencing project: providing services to taxonomists for standard genome sequencing and annotation.</title>
        <authorList>
            <consortium name="The Broad Institute Genomics Platform"/>
            <consortium name="The Broad Institute Genome Sequencing Center for Infectious Disease"/>
            <person name="Wu L."/>
            <person name="Ma J."/>
        </authorList>
    </citation>
    <scope>NUCLEOTIDE SEQUENCE [LARGE SCALE GENOMIC DNA]</scope>
    <source>
        <strain evidence="9">KACC 14058</strain>
    </source>
</reference>
<comment type="similarity">
    <text evidence="2">Belongs to the BMP lipoprotein family.</text>
</comment>
<dbReference type="Pfam" id="PF02608">
    <property type="entry name" value="Bmp"/>
    <property type="match status" value="1"/>
</dbReference>
<protein>
    <submittedName>
        <fullName evidence="8">BMP family ABC transporter substrate-binding protein</fullName>
    </submittedName>
</protein>
<dbReference type="Proteomes" id="UP001595880">
    <property type="component" value="Unassembled WGS sequence"/>
</dbReference>
<evidence type="ECO:0000256" key="6">
    <source>
        <dbReference type="ARBA" id="ARBA00023288"/>
    </source>
</evidence>
<evidence type="ECO:0000256" key="1">
    <source>
        <dbReference type="ARBA" id="ARBA00004193"/>
    </source>
</evidence>
<keyword evidence="3" id="KW-1003">Cell membrane</keyword>
<organism evidence="8 9">
    <name type="scientific">Gracilibacillus marinus</name>
    <dbReference type="NCBI Taxonomy" id="630535"/>
    <lineage>
        <taxon>Bacteria</taxon>
        <taxon>Bacillati</taxon>
        <taxon>Bacillota</taxon>
        <taxon>Bacilli</taxon>
        <taxon>Bacillales</taxon>
        <taxon>Bacillaceae</taxon>
        <taxon>Gracilibacillus</taxon>
    </lineage>
</organism>
<gene>
    <name evidence="8" type="ORF">ACFOZ1_03375</name>
</gene>
<keyword evidence="4" id="KW-0732">Signal</keyword>
<feature type="domain" description="ABC transporter substrate-binding protein PnrA-like" evidence="7">
    <location>
        <begin position="30"/>
        <end position="317"/>
    </location>
</feature>
<keyword evidence="5" id="KW-0472">Membrane</keyword>
<comment type="caution">
    <text evidence="8">The sequence shown here is derived from an EMBL/GenBank/DDBJ whole genome shotgun (WGS) entry which is preliminary data.</text>
</comment>
<dbReference type="RefSeq" id="WP_390195850.1">
    <property type="nucleotide sequence ID" value="NZ_JBHSDV010000001.1"/>
</dbReference>
<dbReference type="InterPro" id="IPR028082">
    <property type="entry name" value="Peripla_BP_I"/>
</dbReference>
<dbReference type="InterPro" id="IPR003760">
    <property type="entry name" value="PnrA-like"/>
</dbReference>
<name>A0ABV8VRL2_9BACI</name>
<keyword evidence="6" id="KW-0449">Lipoprotein</keyword>
<sequence>MKKRFGIILILILFLVSTTGCMKASGGSDITRVGMLIEHSINDQTWGNKGYRGLLAIQEEHNVEVFFQEGVNTQQQVNYAVEQFVNNGVQLIIGHSSIYGEYFHKLQAAYPDIEFLYVNGAYSDENLTSLNFNSLSMGFFAGMIAGKMSETGKVGIIAAYEWQPEVEGFYEGVAFENPNVDVEIKYVYSWDKSPLALEYYNEMVEQGVDVIYPAGDAYSIQLIEAAKADDIYSIGYVNDQQSIGGDSVLTSTIQHVDKLYLYAVEQIMNEELAGGIYNYGFQQEVISMGPYSERIPKQYQDKIDTYIKTYIETGLLPHQIQ</sequence>
<dbReference type="PROSITE" id="PS51257">
    <property type="entry name" value="PROKAR_LIPOPROTEIN"/>
    <property type="match status" value="1"/>
</dbReference>
<proteinExistence type="inferred from homology"/>
<evidence type="ECO:0000256" key="3">
    <source>
        <dbReference type="ARBA" id="ARBA00022475"/>
    </source>
</evidence>
<dbReference type="InterPro" id="IPR050957">
    <property type="entry name" value="BMP_lipoprotein"/>
</dbReference>